<dbReference type="InterPro" id="IPR008594">
    <property type="entry name" value="DcpS/DCS2"/>
</dbReference>
<comment type="subcellular location">
    <subcellularLocation>
        <location evidence="1">Nucleus</location>
    </subcellularLocation>
</comment>
<keyword evidence="5" id="KW-0378">Hydrolase</keyword>
<dbReference type="EMBL" id="CAJVPJ010001033">
    <property type="protein sequence ID" value="CAG8572039.1"/>
    <property type="molecule type" value="Genomic_DNA"/>
</dbReference>
<evidence type="ECO:0000313" key="12">
    <source>
        <dbReference type="EMBL" id="CAG8572039.1"/>
    </source>
</evidence>
<dbReference type="Pfam" id="PF05652">
    <property type="entry name" value="DcpS"/>
    <property type="match status" value="1"/>
</dbReference>
<proteinExistence type="inferred from homology"/>
<evidence type="ECO:0000256" key="9">
    <source>
        <dbReference type="ARBA" id="ARBA00048222"/>
    </source>
</evidence>
<gene>
    <name evidence="12" type="ORF">POCULU_LOCUS6046</name>
</gene>
<evidence type="ECO:0000313" key="13">
    <source>
        <dbReference type="Proteomes" id="UP000789572"/>
    </source>
</evidence>
<evidence type="ECO:0000256" key="2">
    <source>
        <dbReference type="ARBA" id="ARBA00010208"/>
    </source>
</evidence>
<dbReference type="AlphaFoldDB" id="A0A9N9BMY4"/>
<evidence type="ECO:0000256" key="5">
    <source>
        <dbReference type="ARBA" id="ARBA00022801"/>
    </source>
</evidence>
<dbReference type="OrthoDB" id="10264956at2759"/>
<evidence type="ECO:0000256" key="3">
    <source>
        <dbReference type="ARBA" id="ARBA00012520"/>
    </source>
</evidence>
<dbReference type="PANTHER" id="PTHR12978:SF0">
    <property type="entry name" value="M7GPPPX DIPHOSPHATASE"/>
    <property type="match status" value="1"/>
</dbReference>
<evidence type="ECO:0000256" key="11">
    <source>
        <dbReference type="PIRSR" id="PIRSR028973-2"/>
    </source>
</evidence>
<evidence type="ECO:0000256" key="10">
    <source>
        <dbReference type="PIRSR" id="PIRSR028973-1"/>
    </source>
</evidence>
<evidence type="ECO:0000256" key="4">
    <source>
        <dbReference type="ARBA" id="ARBA00015636"/>
    </source>
</evidence>
<organism evidence="12 13">
    <name type="scientific">Paraglomus occultum</name>
    <dbReference type="NCBI Taxonomy" id="144539"/>
    <lineage>
        <taxon>Eukaryota</taxon>
        <taxon>Fungi</taxon>
        <taxon>Fungi incertae sedis</taxon>
        <taxon>Mucoromycota</taxon>
        <taxon>Glomeromycotina</taxon>
        <taxon>Glomeromycetes</taxon>
        <taxon>Paraglomerales</taxon>
        <taxon>Paraglomeraceae</taxon>
        <taxon>Paraglomus</taxon>
    </lineage>
</organism>
<reference evidence="12" key="1">
    <citation type="submission" date="2021-06" db="EMBL/GenBank/DDBJ databases">
        <authorList>
            <person name="Kallberg Y."/>
            <person name="Tangrot J."/>
            <person name="Rosling A."/>
        </authorList>
    </citation>
    <scope>NUCLEOTIDE SEQUENCE</scope>
    <source>
        <strain evidence="12">IA702</strain>
    </source>
</reference>
<dbReference type="Gene3D" id="3.30.428.10">
    <property type="entry name" value="HIT-like"/>
    <property type="match status" value="1"/>
</dbReference>
<comment type="catalytic activity">
    <reaction evidence="9">
        <text>a 5'-end (N(7)-methyl 5'-triphosphoguanosine)-ribonucleoside in mRNA + H2O = N(7)-methyl-GMP + a 5'-end diphospho-ribonucleoside in mRNA + 2 H(+)</text>
        <dbReference type="Rhea" id="RHEA:65388"/>
        <dbReference type="Rhea" id="RHEA-COMP:17165"/>
        <dbReference type="Rhea" id="RHEA-COMP:17167"/>
        <dbReference type="ChEBI" id="CHEBI:15377"/>
        <dbReference type="ChEBI" id="CHEBI:15378"/>
        <dbReference type="ChEBI" id="CHEBI:58285"/>
        <dbReference type="ChEBI" id="CHEBI:156461"/>
        <dbReference type="ChEBI" id="CHEBI:167616"/>
        <dbReference type="EC" id="3.6.1.59"/>
    </reaction>
</comment>
<dbReference type="Pfam" id="PF11969">
    <property type="entry name" value="DcpS_C"/>
    <property type="match status" value="1"/>
</dbReference>
<keyword evidence="6" id="KW-0539">Nucleus</keyword>
<dbReference type="GO" id="GO:0000290">
    <property type="term" value="P:deadenylation-dependent decapping of nuclear-transcribed mRNA"/>
    <property type="evidence" value="ECO:0007669"/>
    <property type="project" value="InterPro"/>
</dbReference>
<keyword evidence="13" id="KW-1185">Reference proteome</keyword>
<dbReference type="SUPFAM" id="SSF54197">
    <property type="entry name" value="HIT-like"/>
    <property type="match status" value="1"/>
</dbReference>
<dbReference type="InterPro" id="IPR011145">
    <property type="entry name" value="Scavenger_mRNA_decap_enz_N"/>
</dbReference>
<protein>
    <recommendedName>
        <fullName evidence="4">m7GpppX diphosphatase</fullName>
        <ecNumber evidence="3">3.6.1.59</ecNumber>
    </recommendedName>
    <alternativeName>
        <fullName evidence="8">Decapping scavenger enzyme</fullName>
    </alternativeName>
    <alternativeName>
        <fullName evidence="7">Scavenger mRNA-decapping enzyme DcpS</fullName>
    </alternativeName>
</protein>
<feature type="binding site" evidence="11">
    <location>
        <position position="146"/>
    </location>
    <ligand>
        <name>substrate</name>
    </ligand>
</feature>
<dbReference type="GO" id="GO:0000932">
    <property type="term" value="C:P-body"/>
    <property type="evidence" value="ECO:0007669"/>
    <property type="project" value="TreeGrafter"/>
</dbReference>
<name>A0A9N9BMY4_9GLOM</name>
<feature type="binding site" evidence="11">
    <location>
        <position position="178"/>
    </location>
    <ligand>
        <name>substrate</name>
    </ligand>
</feature>
<evidence type="ECO:0000256" key="6">
    <source>
        <dbReference type="ARBA" id="ARBA00023242"/>
    </source>
</evidence>
<dbReference type="Gene3D" id="3.30.200.40">
    <property type="entry name" value="Scavenger mRNA decapping enzyme, N-terminal domain"/>
    <property type="match status" value="1"/>
</dbReference>
<dbReference type="Proteomes" id="UP000789572">
    <property type="component" value="Unassembled WGS sequence"/>
</dbReference>
<dbReference type="GO" id="GO:0005634">
    <property type="term" value="C:nucleus"/>
    <property type="evidence" value="ECO:0007669"/>
    <property type="project" value="UniProtKB-SubCell"/>
</dbReference>
<dbReference type="EC" id="3.6.1.59" evidence="3"/>
<dbReference type="PIRSF" id="PIRSF028973">
    <property type="entry name" value="Scavenger_mRNA_decap_enz"/>
    <property type="match status" value="1"/>
</dbReference>
<dbReference type="PANTHER" id="PTHR12978">
    <property type="entry name" value="HISTIDINE TRIAD HIT PROTEIN MEMBER"/>
    <property type="match status" value="1"/>
</dbReference>
<feature type="binding site" evidence="11">
    <location>
        <position position="156"/>
    </location>
    <ligand>
        <name>substrate</name>
    </ligand>
</feature>
<feature type="active site" description="Nucleophile" evidence="10">
    <location>
        <position position="249"/>
    </location>
</feature>
<feature type="binding site" evidence="11">
    <location>
        <position position="176"/>
    </location>
    <ligand>
        <name>substrate</name>
    </ligand>
</feature>
<feature type="binding site" evidence="11">
    <location>
        <begin position="240"/>
        <end position="251"/>
    </location>
    <ligand>
        <name>substrate</name>
    </ligand>
</feature>
<dbReference type="InterPro" id="IPR036265">
    <property type="entry name" value="HIT-like_sf"/>
</dbReference>
<sequence>MAAELRAPTDKELAEFVYVKTLAQDARDKSINVLGRLAKSPTDEPQNAILLFQRTPFDEGEILDISTRFHTWKPIEFNDIYYRYTGQTYDIERYPAFKATLIWPATDAHIAKYSLQARRLFNETPEIYQSVVKPYIDALPLSKIQWVYNILEKKAEADTIILEVEGEEKGFILTPDMKWDGITMDALYLTVIVHRRDIKSLRDLNASHLPLLKEIRRKVLELIPQKYPAVGADEVRLFVHYQPTYYHFHVHVVHLRHDTIPGGIVVGRAHLLDDIIGNIETFDPNYYQKATLTYFLGENDALFGRLSEAGARVSP</sequence>
<evidence type="ECO:0000256" key="1">
    <source>
        <dbReference type="ARBA" id="ARBA00004123"/>
    </source>
</evidence>
<dbReference type="GO" id="GO:0140932">
    <property type="term" value="F:5'-(N(7)-methyl 5'-triphosphoguanosine)-[mRNA] diphosphatase activity"/>
    <property type="evidence" value="ECO:0007669"/>
    <property type="project" value="UniProtKB-EC"/>
</dbReference>
<evidence type="ECO:0000256" key="8">
    <source>
        <dbReference type="ARBA" id="ARBA00030609"/>
    </source>
</evidence>
<accession>A0A9N9BMY4</accession>
<comment type="similarity">
    <text evidence="2">Belongs to the HIT family.</text>
</comment>
<evidence type="ECO:0000256" key="7">
    <source>
        <dbReference type="ARBA" id="ARBA00029885"/>
    </source>
</evidence>
<comment type="caution">
    <text evidence="12">The sequence shown here is derived from an EMBL/GenBank/DDBJ whole genome shotgun (WGS) entry which is preliminary data.</text>
</comment>
<dbReference type="FunFam" id="3.30.428.10:FF:000006">
    <property type="entry name" value="m7GpppX diphosphatase"/>
    <property type="match status" value="1"/>
</dbReference>
<dbReference type="SUPFAM" id="SSF102860">
    <property type="entry name" value="mRNA decapping enzyme DcpS N-terminal domain"/>
    <property type="match status" value="1"/>
</dbReference>
<dbReference type="GO" id="GO:0000340">
    <property type="term" value="F:RNA 7-methylguanosine cap binding"/>
    <property type="evidence" value="ECO:0007669"/>
    <property type="project" value="TreeGrafter"/>
</dbReference>